<reference evidence="1 2" key="1">
    <citation type="submission" date="2020-06" db="EMBL/GenBank/DDBJ databases">
        <authorList>
            <person name="Jo H."/>
        </authorList>
    </citation>
    <scope>NUCLEOTIDE SEQUENCE [LARGE SCALE GENOMIC DNA]</scope>
    <source>
        <strain evidence="1 2">I46</strain>
    </source>
</reference>
<protein>
    <submittedName>
        <fullName evidence="1">Hemagglutinin</fullName>
    </submittedName>
</protein>
<organism evidence="1 2">
    <name type="scientific">Microbacterium oleivorans</name>
    <dbReference type="NCBI Taxonomy" id="273677"/>
    <lineage>
        <taxon>Bacteria</taxon>
        <taxon>Bacillati</taxon>
        <taxon>Actinomycetota</taxon>
        <taxon>Actinomycetes</taxon>
        <taxon>Micrococcales</taxon>
        <taxon>Microbacteriaceae</taxon>
        <taxon>Microbacterium</taxon>
    </lineage>
</organism>
<sequence>MASRSRMRQRRRRRIGIAVTLLLVPTLLVVLIVAVGVTAAGLLSGAPDAAPPLGDEARELPPNAGALEPGNLIDDDLFFDRDALSTAQIQDFLDERIGDCANDACLNVATAGISSRDARVSERTGEVVCRALEGGELAVSEIIYRVQQACGISARVILVMLQKEQSLIEGRAARAPSEGRLRAAMGASCPDTAACDPQYEGVGAQIVAGATDLASYRAARFMRQPGTHVIAFHPDRDCGGAEVRIENAATAALYNYTPYQPDAAALAAGWGTGGPCSSYGNRNFAYYFALWFGSVRAG</sequence>
<accession>A0A7D5JDU6</accession>
<name>A0A7D5JDU6_9MICO</name>
<dbReference type="Proteomes" id="UP000509638">
    <property type="component" value="Chromosome"/>
</dbReference>
<evidence type="ECO:0000313" key="1">
    <source>
        <dbReference type="EMBL" id="QLD12300.1"/>
    </source>
</evidence>
<evidence type="ECO:0000313" key="2">
    <source>
        <dbReference type="Proteomes" id="UP000509638"/>
    </source>
</evidence>
<gene>
    <name evidence="1" type="ORF">HW566_11255</name>
</gene>
<dbReference type="AlphaFoldDB" id="A0A7D5JDU6"/>
<dbReference type="RefSeq" id="WP_178012938.1">
    <property type="nucleotide sequence ID" value="NZ_CP058316.1"/>
</dbReference>
<dbReference type="EMBL" id="CP058316">
    <property type="protein sequence ID" value="QLD12300.1"/>
    <property type="molecule type" value="Genomic_DNA"/>
</dbReference>
<proteinExistence type="predicted"/>